<evidence type="ECO:0000259" key="1">
    <source>
        <dbReference type="Pfam" id="PF07714"/>
    </source>
</evidence>
<evidence type="ECO:0000313" key="2">
    <source>
        <dbReference type="EMBL" id="OWY99347.1"/>
    </source>
</evidence>
<dbReference type="InterPro" id="IPR011009">
    <property type="entry name" value="Kinase-like_dom_sf"/>
</dbReference>
<gene>
    <name evidence="2" type="ORF">PHMEG_00029656</name>
</gene>
<dbReference type="EMBL" id="NBNE01008568">
    <property type="protein sequence ID" value="OWY99347.1"/>
    <property type="molecule type" value="Genomic_DNA"/>
</dbReference>
<keyword evidence="2" id="KW-0808">Transferase</keyword>
<feature type="domain" description="Serine-threonine/tyrosine-protein kinase catalytic" evidence="1">
    <location>
        <begin position="28"/>
        <end position="102"/>
    </location>
</feature>
<dbReference type="SUPFAM" id="SSF56112">
    <property type="entry name" value="Protein kinase-like (PK-like)"/>
    <property type="match status" value="1"/>
</dbReference>
<dbReference type="PANTHER" id="PTHR44329:SF214">
    <property type="entry name" value="PROTEIN KINASE DOMAIN-CONTAINING PROTEIN"/>
    <property type="match status" value="1"/>
</dbReference>
<sequence>MRLTFVNNLTGSSRAARSDKTINPYAFGSFGKVYRGWWLSTRVVAKTVSVATEKENRSFHQEPYFWHKARHPNICRSSVRSMYFFSSEEAKNGKLLDYLRHVRYEGRSLVWRKLLDEARGLHFFTRDPLSTVI</sequence>
<dbReference type="InterPro" id="IPR051681">
    <property type="entry name" value="Ser/Thr_Kinases-Pseudokinases"/>
</dbReference>
<dbReference type="Proteomes" id="UP000198211">
    <property type="component" value="Unassembled WGS sequence"/>
</dbReference>
<dbReference type="Gene3D" id="1.10.510.10">
    <property type="entry name" value="Transferase(Phosphotransferase) domain 1"/>
    <property type="match status" value="1"/>
</dbReference>
<dbReference type="OrthoDB" id="4062651at2759"/>
<evidence type="ECO:0000313" key="3">
    <source>
        <dbReference type="Proteomes" id="UP000198211"/>
    </source>
</evidence>
<dbReference type="AlphaFoldDB" id="A0A225V322"/>
<dbReference type="STRING" id="4795.A0A225V322"/>
<dbReference type="PANTHER" id="PTHR44329">
    <property type="entry name" value="SERINE/THREONINE-PROTEIN KINASE TNNI3K-RELATED"/>
    <property type="match status" value="1"/>
</dbReference>
<protein>
    <submittedName>
        <fullName evidence="2">Protein kinase</fullName>
    </submittedName>
</protein>
<keyword evidence="2" id="KW-0418">Kinase</keyword>
<dbReference type="GO" id="GO:0004674">
    <property type="term" value="F:protein serine/threonine kinase activity"/>
    <property type="evidence" value="ECO:0007669"/>
    <property type="project" value="TreeGrafter"/>
</dbReference>
<keyword evidence="3" id="KW-1185">Reference proteome</keyword>
<organism evidence="2 3">
    <name type="scientific">Phytophthora megakarya</name>
    <dbReference type="NCBI Taxonomy" id="4795"/>
    <lineage>
        <taxon>Eukaryota</taxon>
        <taxon>Sar</taxon>
        <taxon>Stramenopiles</taxon>
        <taxon>Oomycota</taxon>
        <taxon>Peronosporomycetes</taxon>
        <taxon>Peronosporales</taxon>
        <taxon>Peronosporaceae</taxon>
        <taxon>Phytophthora</taxon>
    </lineage>
</organism>
<name>A0A225V322_9STRA</name>
<dbReference type="Pfam" id="PF07714">
    <property type="entry name" value="PK_Tyr_Ser-Thr"/>
    <property type="match status" value="1"/>
</dbReference>
<reference evidence="3" key="1">
    <citation type="submission" date="2017-03" db="EMBL/GenBank/DDBJ databases">
        <title>Phytopthora megakarya and P. palmivora, two closely related causual agents of cacao black pod achieved similar genome size and gene model numbers by different mechanisms.</title>
        <authorList>
            <person name="Ali S."/>
            <person name="Shao J."/>
            <person name="Larry D.J."/>
            <person name="Kronmiller B."/>
            <person name="Shen D."/>
            <person name="Strem M.D."/>
            <person name="Melnick R.L."/>
            <person name="Guiltinan M.J."/>
            <person name="Tyler B.M."/>
            <person name="Meinhardt L.W."/>
            <person name="Bailey B.A."/>
        </authorList>
    </citation>
    <scope>NUCLEOTIDE SEQUENCE [LARGE SCALE GENOMIC DNA]</scope>
    <source>
        <strain evidence="3">zdho120</strain>
    </source>
</reference>
<comment type="caution">
    <text evidence="2">The sequence shown here is derived from an EMBL/GenBank/DDBJ whole genome shotgun (WGS) entry which is preliminary data.</text>
</comment>
<proteinExistence type="predicted"/>
<accession>A0A225V322</accession>
<dbReference type="InterPro" id="IPR001245">
    <property type="entry name" value="Ser-Thr/Tyr_kinase_cat_dom"/>
</dbReference>